<dbReference type="CDD" id="cd12148">
    <property type="entry name" value="fungal_TF_MHR"/>
    <property type="match status" value="1"/>
</dbReference>
<sequence>MPSRRERAAMERRSVPILTQDTALAVSQSLEVKAQLLEKQLDRLLQERAKQSFVVSRRAKMLRVQAQVHNLAELIGFLQQLVQRFVDYPMRTPTYFNSFADEHTLSANTLFKSEYMRRYLIYDAWRTCMPPLALPTPTVDDDTLDSRRDLIKESLVDTYFSCQHYLQPLLVRSYYLPRLKADLNSMLTNALAAWTSMSECNHITLFESPEERRTFAEQCYVRAVSQLRDDLFDQDEHSIDTVLTLWFLGRHAAATSRRSKNRAFISMAWRLVSQLQHKYSYLHEENDYEKRVLHELWKRSACHMRLLFNVTLDSLDTLQQFKPIVVPVTTGFPSPLPCEEPDARLKHAVQVMGYQECLNVIPGGRPMAADEDEIHQRLLSLSKGSVRCKDIKILESQLLDFWYHWPAEYHLADGPIAYLDPARLENHRTDACTLHLNLRYYMGWLLMEGRLIEFPALPDLSGASLDGPIDSARATLIVSVCCDAMSKIVAVLRHEFPCMQTHTWETLIMHLNAFLLVCSSDRIRETANDNIRILSGITASV</sequence>
<evidence type="ECO:0008006" key="3">
    <source>
        <dbReference type="Google" id="ProtNLM"/>
    </source>
</evidence>
<protein>
    <recommendedName>
        <fullName evidence="3">Transcription factor domain-containing protein</fullName>
    </recommendedName>
</protein>
<reference evidence="1 2" key="1">
    <citation type="submission" date="2016-07" db="EMBL/GenBank/DDBJ databases">
        <title>Pervasive Adenine N6-methylation of Active Genes in Fungi.</title>
        <authorList>
            <consortium name="DOE Joint Genome Institute"/>
            <person name="Mondo S.J."/>
            <person name="Dannebaum R.O."/>
            <person name="Kuo R.C."/>
            <person name="Labutti K."/>
            <person name="Haridas S."/>
            <person name="Kuo A."/>
            <person name="Salamov A."/>
            <person name="Ahrendt S.R."/>
            <person name="Lipzen A."/>
            <person name="Sullivan W."/>
            <person name="Andreopoulos W.B."/>
            <person name="Clum A."/>
            <person name="Lindquist E."/>
            <person name="Daum C."/>
            <person name="Ramamoorthy G.K."/>
            <person name="Gryganskyi A."/>
            <person name="Culley D."/>
            <person name="Magnuson J.K."/>
            <person name="James T.Y."/>
            <person name="O'Malley M.A."/>
            <person name="Stajich J.E."/>
            <person name="Spatafora J.W."/>
            <person name="Visel A."/>
            <person name="Grigoriev I.V."/>
        </authorList>
    </citation>
    <scope>NUCLEOTIDE SEQUENCE [LARGE SCALE GENOMIC DNA]</scope>
    <source>
        <strain evidence="1 2">NRRL 2496</strain>
    </source>
</reference>
<comment type="caution">
    <text evidence="1">The sequence shown here is derived from an EMBL/GenBank/DDBJ whole genome shotgun (WGS) entry which is preliminary data.</text>
</comment>
<accession>A0A1X2H4M6</accession>
<dbReference type="STRING" id="13706.A0A1X2H4M6"/>
<dbReference type="EMBL" id="MCGN01000009">
    <property type="protein sequence ID" value="ORY93337.1"/>
    <property type="molecule type" value="Genomic_DNA"/>
</dbReference>
<gene>
    <name evidence="1" type="ORF">BCR43DRAFT_496745</name>
</gene>
<name>A0A1X2H4M6_SYNRA</name>
<keyword evidence="2" id="KW-1185">Reference proteome</keyword>
<dbReference type="InParanoid" id="A0A1X2H4M6"/>
<evidence type="ECO:0000313" key="1">
    <source>
        <dbReference type="EMBL" id="ORY93337.1"/>
    </source>
</evidence>
<evidence type="ECO:0000313" key="2">
    <source>
        <dbReference type="Proteomes" id="UP000242180"/>
    </source>
</evidence>
<organism evidence="1 2">
    <name type="scientific">Syncephalastrum racemosum</name>
    <name type="common">Filamentous fungus</name>
    <dbReference type="NCBI Taxonomy" id="13706"/>
    <lineage>
        <taxon>Eukaryota</taxon>
        <taxon>Fungi</taxon>
        <taxon>Fungi incertae sedis</taxon>
        <taxon>Mucoromycota</taxon>
        <taxon>Mucoromycotina</taxon>
        <taxon>Mucoromycetes</taxon>
        <taxon>Mucorales</taxon>
        <taxon>Syncephalastraceae</taxon>
        <taxon>Syncephalastrum</taxon>
    </lineage>
</organism>
<dbReference type="AlphaFoldDB" id="A0A1X2H4M6"/>
<dbReference type="Proteomes" id="UP000242180">
    <property type="component" value="Unassembled WGS sequence"/>
</dbReference>
<proteinExistence type="predicted"/>